<gene>
    <name evidence="2" type="ORF">FKW77_003770</name>
</gene>
<feature type="compositionally biased region" description="Polar residues" evidence="1">
    <location>
        <begin position="145"/>
        <end position="171"/>
    </location>
</feature>
<reference evidence="2 3" key="1">
    <citation type="submission" date="2019-07" db="EMBL/GenBank/DDBJ databases">
        <title>Finished genome of Venturia effusa.</title>
        <authorList>
            <person name="Young C.A."/>
            <person name="Cox M.P."/>
            <person name="Ganley A.R.D."/>
            <person name="David W.J."/>
        </authorList>
    </citation>
    <scope>NUCLEOTIDE SEQUENCE [LARGE SCALE GENOMIC DNA]</scope>
    <source>
        <strain evidence="3">albino</strain>
    </source>
</reference>
<dbReference type="Proteomes" id="UP000316270">
    <property type="component" value="Chromosome 2"/>
</dbReference>
<keyword evidence="3" id="KW-1185">Reference proteome</keyword>
<evidence type="ECO:0000313" key="3">
    <source>
        <dbReference type="Proteomes" id="UP000316270"/>
    </source>
</evidence>
<feature type="compositionally biased region" description="Basic and acidic residues" evidence="1">
    <location>
        <begin position="109"/>
        <end position="120"/>
    </location>
</feature>
<evidence type="ECO:0000256" key="1">
    <source>
        <dbReference type="SAM" id="MobiDB-lite"/>
    </source>
</evidence>
<feature type="region of interest" description="Disordered" evidence="1">
    <location>
        <begin position="109"/>
        <end position="224"/>
    </location>
</feature>
<accession>A0A517KZ95</accession>
<protein>
    <submittedName>
        <fullName evidence="2">Uncharacterized protein</fullName>
    </submittedName>
</protein>
<name>A0A517KZ95_9PEZI</name>
<dbReference type="EMBL" id="CP042186">
    <property type="protein sequence ID" value="QDS68705.1"/>
    <property type="molecule type" value="Genomic_DNA"/>
</dbReference>
<organism evidence="2 3">
    <name type="scientific">Venturia effusa</name>
    <dbReference type="NCBI Taxonomy" id="50376"/>
    <lineage>
        <taxon>Eukaryota</taxon>
        <taxon>Fungi</taxon>
        <taxon>Dikarya</taxon>
        <taxon>Ascomycota</taxon>
        <taxon>Pezizomycotina</taxon>
        <taxon>Dothideomycetes</taxon>
        <taxon>Pleosporomycetidae</taxon>
        <taxon>Venturiales</taxon>
        <taxon>Venturiaceae</taxon>
        <taxon>Venturia</taxon>
    </lineage>
</organism>
<proteinExistence type="predicted"/>
<dbReference type="AlphaFoldDB" id="A0A517KZ95"/>
<evidence type="ECO:0000313" key="2">
    <source>
        <dbReference type="EMBL" id="QDS68705.1"/>
    </source>
</evidence>
<sequence length="224" mass="24930">MASHFNPNPYIQVRLEQHSKARAEIIDAINDAAKKNAANHAEFTKHNAKYQTLLHVGNQFRLDKKAELRRLMQDWEQELKTLQGAMNPGTSSNPIDLTDSTPDVKLETAEEHGHGQHVVDSETVPQAPEPSQEQHEPADPMQTEHAASTSASFQPGTARTLLRSSMRSNRNGPAKARSQARNSRTWTCLDCDTVVPSSNASKRKKHKKNCPAFPDIVPNDLDLN</sequence>